<evidence type="ECO:0000313" key="2">
    <source>
        <dbReference type="EMBL" id="TNJ36056.1"/>
    </source>
</evidence>
<dbReference type="RefSeq" id="WP_139457926.1">
    <property type="nucleotide sequence ID" value="NZ_VDCH01000052.1"/>
</dbReference>
<keyword evidence="1" id="KW-1133">Transmembrane helix</keyword>
<comment type="caution">
    <text evidence="2">The sequence shown here is derived from an EMBL/GenBank/DDBJ whole genome shotgun (WGS) entry which is preliminary data.</text>
</comment>
<feature type="transmembrane region" description="Helical" evidence="1">
    <location>
        <begin position="36"/>
        <end position="62"/>
    </location>
</feature>
<proteinExistence type="predicted"/>
<gene>
    <name evidence="2" type="ORF">FGF66_12280</name>
</gene>
<accession>A0A5C4RXM5</accession>
<evidence type="ECO:0000256" key="1">
    <source>
        <dbReference type="SAM" id="Phobius"/>
    </source>
</evidence>
<keyword evidence="3" id="KW-1185">Reference proteome</keyword>
<dbReference type="AlphaFoldDB" id="A0A5C4RXM5"/>
<dbReference type="Proteomes" id="UP000308271">
    <property type="component" value="Unassembled WGS sequence"/>
</dbReference>
<dbReference type="EMBL" id="VDCH01000052">
    <property type="protein sequence ID" value="TNJ36056.1"/>
    <property type="molecule type" value="Genomic_DNA"/>
</dbReference>
<organism evidence="2 3">
    <name type="scientific">Chlorobaculum thiosulfatiphilum</name>
    <name type="common">Chlorobium limicola f.sp. thiosulfatophilum</name>
    <dbReference type="NCBI Taxonomy" id="115852"/>
    <lineage>
        <taxon>Bacteria</taxon>
        <taxon>Pseudomonadati</taxon>
        <taxon>Chlorobiota</taxon>
        <taxon>Chlorobiia</taxon>
        <taxon>Chlorobiales</taxon>
        <taxon>Chlorobiaceae</taxon>
        <taxon>Chlorobaculum</taxon>
    </lineage>
</organism>
<keyword evidence="1" id="KW-0812">Transmembrane</keyword>
<keyword evidence="1" id="KW-0472">Membrane</keyword>
<evidence type="ECO:0000313" key="3">
    <source>
        <dbReference type="Proteomes" id="UP000308271"/>
    </source>
</evidence>
<name>A0A5C4RXM5_CHLTI</name>
<reference evidence="2 3" key="1">
    <citation type="submission" date="2019-05" db="EMBL/GenBank/DDBJ databases">
        <title>Draft Whole-Genome sequence of the green sulfur bacterium Chlorobaculum thiosulfatiphilum DSM 249.</title>
        <authorList>
            <person name="Meyer T.E."/>
            <person name="Kyndt J.A."/>
        </authorList>
    </citation>
    <scope>NUCLEOTIDE SEQUENCE [LARGE SCALE GENOMIC DNA]</scope>
    <source>
        <strain evidence="2 3">DSM 249</strain>
    </source>
</reference>
<sequence>MEQPANTPSAQVPLGAASPSATLKPGVSLEVPGVKLVISGSVALILVIATVITLSVLSTYLVTSKSENLRTVISSLNPKAGTEVSKSGREMLQFWLPDTAEYRKNVQKFESWLSANNNWWGKVPMANIRTINGEKIVMNGYLYQAQEPIDGSEIIGNPQQAIQAQAVKLIGISDLNLIWTELTSYDVR</sequence>
<protein>
    <submittedName>
        <fullName evidence="2">Uncharacterized protein</fullName>
    </submittedName>
</protein>